<dbReference type="Proteomes" id="UP000287798">
    <property type="component" value="Unassembled WGS sequence"/>
</dbReference>
<sequence>MVSVPPATASHTPIAGRLLFVRRAAGGRDPDLAGALLYPAIAGGAARETALDTVARRFSDIRRQYGPEAGDRLFMF</sequence>
<accession>A0A426QLD6</accession>
<dbReference type="AlphaFoldDB" id="A0A426QLD6"/>
<evidence type="ECO:0000313" key="1">
    <source>
        <dbReference type="EMBL" id="RRQ22581.1"/>
    </source>
</evidence>
<proteinExistence type="predicted"/>
<evidence type="ECO:0000313" key="2">
    <source>
        <dbReference type="Proteomes" id="UP000287798"/>
    </source>
</evidence>
<keyword evidence="2" id="KW-1185">Reference proteome</keyword>
<protein>
    <submittedName>
        <fullName evidence="1">Uncharacterized protein</fullName>
    </submittedName>
</protein>
<reference evidence="1 2" key="1">
    <citation type="journal article" date="2010" name="Int. J. Syst. Evol. Microbiol.">
        <title>Thiohalobacter thiocyanaticus gen. nov., sp. nov., a moderately halophilic, sulfur-oxidizing gammaproteobacterium from hypersaline lakes, that utilizes thiocyanate.</title>
        <authorList>
            <person name="Sorokin D.Y."/>
            <person name="Kovaleva O.L."/>
            <person name="Tourova T.P."/>
            <person name="Muyzer G."/>
        </authorList>
    </citation>
    <scope>NUCLEOTIDE SEQUENCE [LARGE SCALE GENOMIC DNA]</scope>
    <source>
        <strain evidence="1 2">Hrh1</strain>
    </source>
</reference>
<comment type="caution">
    <text evidence="1">The sequence shown here is derived from an EMBL/GenBank/DDBJ whole genome shotgun (WGS) entry which is preliminary data.</text>
</comment>
<name>A0A426QLD6_9GAMM</name>
<gene>
    <name evidence="1" type="ORF">D6C00_11975</name>
</gene>
<organism evidence="1 2">
    <name type="scientific">Thiohalobacter thiocyanaticus</name>
    <dbReference type="NCBI Taxonomy" id="585455"/>
    <lineage>
        <taxon>Bacteria</taxon>
        <taxon>Pseudomonadati</taxon>
        <taxon>Pseudomonadota</taxon>
        <taxon>Gammaproteobacteria</taxon>
        <taxon>Thiohalobacterales</taxon>
        <taxon>Thiohalobacteraceae</taxon>
        <taxon>Thiohalobacter</taxon>
    </lineage>
</organism>
<dbReference type="EMBL" id="QZMU01000001">
    <property type="protein sequence ID" value="RRQ22581.1"/>
    <property type="molecule type" value="Genomic_DNA"/>
</dbReference>